<evidence type="ECO:0000313" key="1">
    <source>
        <dbReference type="EMBL" id="KAG7457996.1"/>
    </source>
</evidence>
<dbReference type="InterPro" id="IPR015667">
    <property type="entry name" value="Telethonin"/>
</dbReference>
<dbReference type="GO" id="GO:0030240">
    <property type="term" value="P:skeletal muscle thin filament assembly"/>
    <property type="evidence" value="ECO:0007669"/>
    <property type="project" value="TreeGrafter"/>
</dbReference>
<dbReference type="GO" id="GO:0003009">
    <property type="term" value="P:skeletal muscle contraction"/>
    <property type="evidence" value="ECO:0007669"/>
    <property type="project" value="TreeGrafter"/>
</dbReference>
<dbReference type="GO" id="GO:0030018">
    <property type="term" value="C:Z disc"/>
    <property type="evidence" value="ECO:0007669"/>
    <property type="project" value="TreeGrafter"/>
</dbReference>
<dbReference type="GO" id="GO:0055008">
    <property type="term" value="P:cardiac muscle tissue morphogenesis"/>
    <property type="evidence" value="ECO:0007669"/>
    <property type="project" value="TreeGrafter"/>
</dbReference>
<dbReference type="GO" id="GO:0048769">
    <property type="term" value="P:sarcomerogenesis"/>
    <property type="evidence" value="ECO:0007669"/>
    <property type="project" value="TreeGrafter"/>
</dbReference>
<dbReference type="Pfam" id="PF09470">
    <property type="entry name" value="Telethonin"/>
    <property type="match status" value="1"/>
</dbReference>
<dbReference type="GO" id="GO:0031432">
    <property type="term" value="F:titin binding"/>
    <property type="evidence" value="ECO:0007669"/>
    <property type="project" value="TreeGrafter"/>
</dbReference>
<reference evidence="1" key="1">
    <citation type="submission" date="2021-01" db="EMBL/GenBank/DDBJ databases">
        <authorList>
            <person name="Zahm M."/>
            <person name="Roques C."/>
            <person name="Cabau C."/>
            <person name="Klopp C."/>
            <person name="Donnadieu C."/>
            <person name="Jouanno E."/>
            <person name="Lampietro C."/>
            <person name="Louis A."/>
            <person name="Herpin A."/>
            <person name="Echchiki A."/>
            <person name="Berthelot C."/>
            <person name="Parey E."/>
            <person name="Roest-Crollius H."/>
            <person name="Braasch I."/>
            <person name="Postlethwait J."/>
            <person name="Bobe J."/>
            <person name="Montfort J."/>
            <person name="Bouchez O."/>
            <person name="Begum T."/>
            <person name="Mejri S."/>
            <person name="Adams A."/>
            <person name="Chen W.-J."/>
            <person name="Guiguen Y."/>
        </authorList>
    </citation>
    <scope>NUCLEOTIDE SEQUENCE</scope>
    <source>
        <strain evidence="1">YG-15Mar2019-1</strain>
        <tissue evidence="1">Brain</tissue>
    </source>
</reference>
<dbReference type="Proteomes" id="UP001046870">
    <property type="component" value="Chromosome 21"/>
</dbReference>
<dbReference type="AlphaFoldDB" id="A0A9D3T2I9"/>
<dbReference type="GO" id="GO:0008307">
    <property type="term" value="F:structural constituent of muscle"/>
    <property type="evidence" value="ECO:0007669"/>
    <property type="project" value="TreeGrafter"/>
</dbReference>
<sequence length="182" mass="20986">MLSMNRNSGPCLVNAYCDVAEDNERQREHYQSTWLELVMETRPEEKVTLCERDSSKKESYEQKQVAHFLVRRSPDQRIRLGRQGEKMKEYQLPYKNVLPVPMFMPSKAVQFKESERAPTPAELRSIMEFERVLSSGVCPEKREVCQITKDKPKIIQPINIGFRASGLVSPPGGSSSSLQKHW</sequence>
<accession>A0A9D3T2I9</accession>
<organism evidence="1 2">
    <name type="scientific">Megalops atlanticus</name>
    <name type="common">Tarpon</name>
    <name type="synonym">Clupea gigantea</name>
    <dbReference type="NCBI Taxonomy" id="7932"/>
    <lineage>
        <taxon>Eukaryota</taxon>
        <taxon>Metazoa</taxon>
        <taxon>Chordata</taxon>
        <taxon>Craniata</taxon>
        <taxon>Vertebrata</taxon>
        <taxon>Euteleostomi</taxon>
        <taxon>Actinopterygii</taxon>
        <taxon>Neopterygii</taxon>
        <taxon>Teleostei</taxon>
        <taxon>Elopiformes</taxon>
        <taxon>Megalopidae</taxon>
        <taxon>Megalops</taxon>
    </lineage>
</organism>
<dbReference type="GO" id="GO:0035995">
    <property type="term" value="P:detection of muscle stretch"/>
    <property type="evidence" value="ECO:0007669"/>
    <property type="project" value="TreeGrafter"/>
</dbReference>
<dbReference type="GO" id="GO:0070080">
    <property type="term" value="F:titin Z domain binding"/>
    <property type="evidence" value="ECO:0007669"/>
    <property type="project" value="TreeGrafter"/>
</dbReference>
<dbReference type="GO" id="GO:0030241">
    <property type="term" value="P:skeletal muscle myosin thick filament assembly"/>
    <property type="evidence" value="ECO:0007669"/>
    <property type="project" value="TreeGrafter"/>
</dbReference>
<evidence type="ECO:0008006" key="3">
    <source>
        <dbReference type="Google" id="ProtNLM"/>
    </source>
</evidence>
<name>A0A9D3T2I9_MEGAT</name>
<dbReference type="InterPro" id="IPR023111">
    <property type="entry name" value="Titin-like_dom_sf"/>
</dbReference>
<dbReference type="OrthoDB" id="9949665at2759"/>
<gene>
    <name evidence="1" type="ORF">MATL_G00233180</name>
</gene>
<dbReference type="Gene3D" id="2.20.160.10">
    <property type="entry name" value="titin domain like"/>
    <property type="match status" value="1"/>
</dbReference>
<proteinExistence type="predicted"/>
<dbReference type="GO" id="GO:0055003">
    <property type="term" value="P:cardiac myofibril assembly"/>
    <property type="evidence" value="ECO:0007669"/>
    <property type="project" value="TreeGrafter"/>
</dbReference>
<keyword evidence="2" id="KW-1185">Reference proteome</keyword>
<protein>
    <recommendedName>
        <fullName evidence="3">Telethonin</fullName>
    </recommendedName>
</protein>
<dbReference type="GO" id="GO:0030674">
    <property type="term" value="F:protein-macromolecule adaptor activity"/>
    <property type="evidence" value="ECO:0007669"/>
    <property type="project" value="TreeGrafter"/>
</dbReference>
<dbReference type="PANTHER" id="PTHR15143:SF0">
    <property type="entry name" value="TELETHONIN"/>
    <property type="match status" value="1"/>
</dbReference>
<dbReference type="GO" id="GO:0060048">
    <property type="term" value="P:cardiac muscle contraction"/>
    <property type="evidence" value="ECO:0007669"/>
    <property type="project" value="TreeGrafter"/>
</dbReference>
<evidence type="ECO:0000313" key="2">
    <source>
        <dbReference type="Proteomes" id="UP001046870"/>
    </source>
</evidence>
<dbReference type="EMBL" id="JAFDVH010000021">
    <property type="protein sequence ID" value="KAG7457996.1"/>
    <property type="molecule type" value="Genomic_DNA"/>
</dbReference>
<comment type="caution">
    <text evidence="1">The sequence shown here is derived from an EMBL/GenBank/DDBJ whole genome shotgun (WGS) entry which is preliminary data.</text>
</comment>
<dbReference type="PANTHER" id="PTHR15143">
    <property type="entry name" value="TELETHONIN"/>
    <property type="match status" value="1"/>
</dbReference>